<organism evidence="6 7">
    <name type="scientific">Mizuhopecten yessoensis</name>
    <name type="common">Japanese scallop</name>
    <name type="synonym">Patinopecten yessoensis</name>
    <dbReference type="NCBI Taxonomy" id="6573"/>
    <lineage>
        <taxon>Eukaryota</taxon>
        <taxon>Metazoa</taxon>
        <taxon>Spiralia</taxon>
        <taxon>Lophotrochozoa</taxon>
        <taxon>Mollusca</taxon>
        <taxon>Bivalvia</taxon>
        <taxon>Autobranchia</taxon>
        <taxon>Pteriomorphia</taxon>
        <taxon>Pectinida</taxon>
        <taxon>Pectinoidea</taxon>
        <taxon>Pectinidae</taxon>
        <taxon>Mizuhopecten</taxon>
    </lineage>
</organism>
<comment type="caution">
    <text evidence="6">The sequence shown here is derived from an EMBL/GenBank/DDBJ whole genome shotgun (WGS) entry which is preliminary data.</text>
</comment>
<dbReference type="PROSITE" id="PS01360">
    <property type="entry name" value="ZF_MYND_1"/>
    <property type="match status" value="2"/>
</dbReference>
<dbReference type="PANTHER" id="PTHR46920:SF1">
    <property type="entry name" value="PROTEIN MSS51 HOMOLOG, MITOCHONDRIAL-RELATED"/>
    <property type="match status" value="1"/>
</dbReference>
<dbReference type="SUPFAM" id="SSF144232">
    <property type="entry name" value="HIT/MYND zinc finger-like"/>
    <property type="match status" value="2"/>
</dbReference>
<evidence type="ECO:0000313" key="6">
    <source>
        <dbReference type="EMBL" id="OWF36663.1"/>
    </source>
</evidence>
<dbReference type="GO" id="GO:0008270">
    <property type="term" value="F:zinc ion binding"/>
    <property type="evidence" value="ECO:0007669"/>
    <property type="project" value="UniProtKB-KW"/>
</dbReference>
<dbReference type="Proteomes" id="UP000242188">
    <property type="component" value="Unassembled WGS sequence"/>
</dbReference>
<dbReference type="Pfam" id="PF01753">
    <property type="entry name" value="zf-MYND"/>
    <property type="match status" value="2"/>
</dbReference>
<dbReference type="EMBL" id="NEDP02076514">
    <property type="protein sequence ID" value="OWF36663.1"/>
    <property type="molecule type" value="Genomic_DNA"/>
</dbReference>
<protein>
    <submittedName>
        <fullName evidence="6">Tudor domain-containing protein 1</fullName>
    </submittedName>
</protein>
<keyword evidence="3" id="KW-0862">Zinc</keyword>
<name>A0A210PJL4_MIZYE</name>
<evidence type="ECO:0000256" key="2">
    <source>
        <dbReference type="ARBA" id="ARBA00022771"/>
    </source>
</evidence>
<dbReference type="OrthoDB" id="2519255at2759"/>
<keyword evidence="2 4" id="KW-0863">Zinc-finger</keyword>
<dbReference type="InterPro" id="IPR052839">
    <property type="entry name" value="Mito_gene_expr_regulator"/>
</dbReference>
<keyword evidence="7" id="KW-1185">Reference proteome</keyword>
<reference evidence="6 7" key="1">
    <citation type="journal article" date="2017" name="Nat. Ecol. Evol.">
        <title>Scallop genome provides insights into evolution of bilaterian karyotype and development.</title>
        <authorList>
            <person name="Wang S."/>
            <person name="Zhang J."/>
            <person name="Jiao W."/>
            <person name="Li J."/>
            <person name="Xun X."/>
            <person name="Sun Y."/>
            <person name="Guo X."/>
            <person name="Huan P."/>
            <person name="Dong B."/>
            <person name="Zhang L."/>
            <person name="Hu X."/>
            <person name="Sun X."/>
            <person name="Wang J."/>
            <person name="Zhao C."/>
            <person name="Wang Y."/>
            <person name="Wang D."/>
            <person name="Huang X."/>
            <person name="Wang R."/>
            <person name="Lv J."/>
            <person name="Li Y."/>
            <person name="Zhang Z."/>
            <person name="Liu B."/>
            <person name="Lu W."/>
            <person name="Hui Y."/>
            <person name="Liang J."/>
            <person name="Zhou Z."/>
            <person name="Hou R."/>
            <person name="Li X."/>
            <person name="Liu Y."/>
            <person name="Li H."/>
            <person name="Ning X."/>
            <person name="Lin Y."/>
            <person name="Zhao L."/>
            <person name="Xing Q."/>
            <person name="Dou J."/>
            <person name="Li Y."/>
            <person name="Mao J."/>
            <person name="Guo H."/>
            <person name="Dou H."/>
            <person name="Li T."/>
            <person name="Mu C."/>
            <person name="Jiang W."/>
            <person name="Fu Q."/>
            <person name="Fu X."/>
            <person name="Miao Y."/>
            <person name="Liu J."/>
            <person name="Yu Q."/>
            <person name="Li R."/>
            <person name="Liao H."/>
            <person name="Li X."/>
            <person name="Kong Y."/>
            <person name="Jiang Z."/>
            <person name="Chourrout D."/>
            <person name="Li R."/>
            <person name="Bao Z."/>
        </authorList>
    </citation>
    <scope>NUCLEOTIDE SEQUENCE [LARGE SCALE GENOMIC DNA]</scope>
    <source>
        <strain evidence="6 7">PY_sf001</strain>
    </source>
</reference>
<dbReference type="InterPro" id="IPR002893">
    <property type="entry name" value="Znf_MYND"/>
</dbReference>
<evidence type="ECO:0000313" key="7">
    <source>
        <dbReference type="Proteomes" id="UP000242188"/>
    </source>
</evidence>
<dbReference type="AlphaFoldDB" id="A0A210PJL4"/>
<evidence type="ECO:0000256" key="4">
    <source>
        <dbReference type="PROSITE-ProRule" id="PRU00134"/>
    </source>
</evidence>
<sequence length="312" mass="35015">MDKQCEYCGIHSLSLRRCTGCLKVYYCSKDCQKADWNKRHMRLCKENGKQTGKTPGDGATANDTSANFGPFLYSTDRLTGKLQAISFSNAESSKMLKDICVVCLKADDVKTCKRCKQVKYCSMSCQRQDWSKHKHACKVASKLRARIPPNLDQRSGVLPNGAVGNGPIGKIDPNCLEVDLNYKATAKKELLDKAKASTKLLFPFHRILDGIYDIPDEYLGMRPGGTNSVLVAFISRYHDHVVRHCIYIGDKDGAEIYVAFYLDFDNPSPYFHWSDVVPGKYICIEDPYIHFFLNGAVGMRVDKAANVRILSV</sequence>
<evidence type="ECO:0000256" key="1">
    <source>
        <dbReference type="ARBA" id="ARBA00022723"/>
    </source>
</evidence>
<dbReference type="PANTHER" id="PTHR46920">
    <property type="match status" value="1"/>
</dbReference>
<evidence type="ECO:0000259" key="5">
    <source>
        <dbReference type="PROSITE" id="PS50865"/>
    </source>
</evidence>
<dbReference type="Gene3D" id="6.10.140.2220">
    <property type="match status" value="2"/>
</dbReference>
<feature type="domain" description="MYND-type" evidence="5">
    <location>
        <begin position="100"/>
        <end position="137"/>
    </location>
</feature>
<gene>
    <name evidence="6" type="ORF">KP79_PYT11105</name>
</gene>
<accession>A0A210PJL4</accession>
<dbReference type="PROSITE" id="PS50865">
    <property type="entry name" value="ZF_MYND_2"/>
    <property type="match status" value="2"/>
</dbReference>
<feature type="domain" description="MYND-type" evidence="5">
    <location>
        <begin position="5"/>
        <end position="44"/>
    </location>
</feature>
<evidence type="ECO:0000256" key="3">
    <source>
        <dbReference type="ARBA" id="ARBA00022833"/>
    </source>
</evidence>
<dbReference type="STRING" id="6573.A0A210PJL4"/>
<keyword evidence="1" id="KW-0479">Metal-binding</keyword>
<proteinExistence type="predicted"/>